<reference evidence="6 7" key="1">
    <citation type="submission" date="2018-11" db="EMBL/GenBank/DDBJ databases">
        <title>Genomes From Bacteria Associated with the Canine Oral Cavity: a Test Case for Automated Genome-Based Taxonomic Assignment.</title>
        <authorList>
            <person name="Coil D.A."/>
            <person name="Jospin G."/>
            <person name="Darling A.E."/>
            <person name="Wallis C."/>
            <person name="Davis I.J."/>
            <person name="Harris S."/>
            <person name="Eisen J.A."/>
            <person name="Holcombe L.J."/>
            <person name="O'Flynn C."/>
        </authorList>
    </citation>
    <scope>NUCLEOTIDE SEQUENCE [LARGE SCALE GENOMIC DNA]</scope>
    <source>
        <strain evidence="6 7">OH953</strain>
    </source>
</reference>
<name>A0A3P1S1Z3_STRSA</name>
<sequence>MLFYIQMENFQYIALKDIRTNPYQPRKQFSQKKIEELAASIKENGLIQPIILRKSSLFGYEILAGERRFRAASFLGLETIPAVVKELSDDEMLKQAIIENLQREDLNPIEEAESYQSLIDKGLTHDEIAKIMGKSRPYISNIVRLLQLSKEVRQAIKEEEISQGHARLLVPLKEEEQLLWLEKICREDLSVRAVEKLLQKKKSIKKKSNKELFAKSEEEKIKKILGLEVSIQLKSQSKGKLIIPFESEEEYQRIINSFK</sequence>
<evidence type="ECO:0000256" key="4">
    <source>
        <dbReference type="ARBA" id="ARBA00023125"/>
    </source>
</evidence>
<feature type="domain" description="ParB-like N-terminal" evidence="5">
    <location>
        <begin position="11"/>
        <end position="101"/>
    </location>
</feature>
<dbReference type="Pfam" id="PF02195">
    <property type="entry name" value="ParB_N"/>
    <property type="match status" value="1"/>
</dbReference>
<evidence type="ECO:0000259" key="5">
    <source>
        <dbReference type="SMART" id="SM00470"/>
    </source>
</evidence>
<dbReference type="GO" id="GO:0009295">
    <property type="term" value="C:nucleoid"/>
    <property type="evidence" value="ECO:0007669"/>
    <property type="project" value="UniProtKB-SubCell"/>
</dbReference>
<dbReference type="InterPro" id="IPR050336">
    <property type="entry name" value="Chromosome_partition/occlusion"/>
</dbReference>
<dbReference type="GO" id="GO:0003677">
    <property type="term" value="F:DNA binding"/>
    <property type="evidence" value="ECO:0007669"/>
    <property type="project" value="UniProtKB-KW"/>
</dbReference>
<dbReference type="AlphaFoldDB" id="A0A3P1S1Z3"/>
<dbReference type="Pfam" id="PF23552">
    <property type="entry name" value="ParB_C"/>
    <property type="match status" value="1"/>
</dbReference>
<dbReference type="FunFam" id="3.90.1530.30:FF:000001">
    <property type="entry name" value="Chromosome partitioning protein ParB"/>
    <property type="match status" value="1"/>
</dbReference>
<dbReference type="CDD" id="cd16393">
    <property type="entry name" value="SPO0J_N"/>
    <property type="match status" value="1"/>
</dbReference>
<protein>
    <submittedName>
        <fullName evidence="6">ParB/RepB/Spo0J family partition protein</fullName>
    </submittedName>
</protein>
<dbReference type="Gene3D" id="1.10.10.2830">
    <property type="match status" value="1"/>
</dbReference>
<evidence type="ECO:0000256" key="3">
    <source>
        <dbReference type="ARBA" id="ARBA00022829"/>
    </source>
</evidence>
<dbReference type="GO" id="GO:0007059">
    <property type="term" value="P:chromosome segregation"/>
    <property type="evidence" value="ECO:0007669"/>
    <property type="project" value="UniProtKB-KW"/>
</dbReference>
<dbReference type="Gene3D" id="3.90.1530.30">
    <property type="match status" value="1"/>
</dbReference>
<dbReference type="Proteomes" id="UP000277597">
    <property type="component" value="Unassembled WGS sequence"/>
</dbReference>
<dbReference type="EMBL" id="RQZI01000010">
    <property type="protein sequence ID" value="RRC91254.1"/>
    <property type="molecule type" value="Genomic_DNA"/>
</dbReference>
<dbReference type="InterPro" id="IPR036086">
    <property type="entry name" value="ParB/Sulfiredoxin_sf"/>
</dbReference>
<keyword evidence="4" id="KW-0238">DNA-binding</keyword>
<dbReference type="GO" id="GO:0045881">
    <property type="term" value="P:positive regulation of sporulation resulting in formation of a cellular spore"/>
    <property type="evidence" value="ECO:0007669"/>
    <property type="project" value="TreeGrafter"/>
</dbReference>
<dbReference type="GO" id="GO:0005694">
    <property type="term" value="C:chromosome"/>
    <property type="evidence" value="ECO:0007669"/>
    <property type="project" value="TreeGrafter"/>
</dbReference>
<comment type="caution">
    <text evidence="6">The sequence shown here is derived from an EMBL/GenBank/DDBJ whole genome shotgun (WGS) entry which is preliminary data.</text>
</comment>
<dbReference type="SUPFAM" id="SSF109709">
    <property type="entry name" value="KorB DNA-binding domain-like"/>
    <property type="match status" value="1"/>
</dbReference>
<gene>
    <name evidence="6" type="ORF">EII39_08860</name>
</gene>
<evidence type="ECO:0000313" key="6">
    <source>
        <dbReference type="EMBL" id="RRC91254.1"/>
    </source>
</evidence>
<organism evidence="6 7">
    <name type="scientific">Streptococcus sanguinis</name>
    <dbReference type="NCBI Taxonomy" id="1305"/>
    <lineage>
        <taxon>Bacteria</taxon>
        <taxon>Bacillati</taxon>
        <taxon>Bacillota</taxon>
        <taxon>Bacilli</taxon>
        <taxon>Lactobacillales</taxon>
        <taxon>Streptococcaceae</taxon>
        <taxon>Streptococcus</taxon>
    </lineage>
</organism>
<evidence type="ECO:0000256" key="2">
    <source>
        <dbReference type="ARBA" id="ARBA00006295"/>
    </source>
</evidence>
<dbReference type="InterPro" id="IPR003115">
    <property type="entry name" value="ParB_N"/>
</dbReference>
<dbReference type="InterPro" id="IPR041468">
    <property type="entry name" value="HTH_ParB/Spo0J"/>
</dbReference>
<keyword evidence="3" id="KW-0159">Chromosome partition</keyword>
<dbReference type="SUPFAM" id="SSF110849">
    <property type="entry name" value="ParB/Sulfiredoxin"/>
    <property type="match status" value="1"/>
</dbReference>
<comment type="subcellular location">
    <subcellularLocation>
        <location evidence="1">Cytoplasm</location>
        <location evidence="1">Nucleoid</location>
    </subcellularLocation>
</comment>
<proteinExistence type="inferred from homology"/>
<dbReference type="Pfam" id="PF17762">
    <property type="entry name" value="HTH_ParB"/>
    <property type="match status" value="1"/>
</dbReference>
<dbReference type="PANTHER" id="PTHR33375:SF1">
    <property type="entry name" value="CHROMOSOME-PARTITIONING PROTEIN PARB-RELATED"/>
    <property type="match status" value="1"/>
</dbReference>
<dbReference type="NCBIfam" id="TIGR00180">
    <property type="entry name" value="parB_part"/>
    <property type="match status" value="1"/>
</dbReference>
<dbReference type="PANTHER" id="PTHR33375">
    <property type="entry name" value="CHROMOSOME-PARTITIONING PROTEIN PARB-RELATED"/>
    <property type="match status" value="1"/>
</dbReference>
<accession>A0A3P1S1Z3</accession>
<evidence type="ECO:0000256" key="1">
    <source>
        <dbReference type="ARBA" id="ARBA00004453"/>
    </source>
</evidence>
<evidence type="ECO:0000313" key="7">
    <source>
        <dbReference type="Proteomes" id="UP000277597"/>
    </source>
</evidence>
<dbReference type="InterPro" id="IPR004437">
    <property type="entry name" value="ParB/RepB/Spo0J"/>
</dbReference>
<comment type="similarity">
    <text evidence="2">Belongs to the ParB family.</text>
</comment>
<dbReference type="SMART" id="SM00470">
    <property type="entry name" value="ParB"/>
    <property type="match status" value="1"/>
</dbReference>
<dbReference type="FunFam" id="1.10.10.2830:FF:000001">
    <property type="entry name" value="Chromosome partitioning protein ParB"/>
    <property type="match status" value="1"/>
</dbReference>
<dbReference type="InterPro" id="IPR057240">
    <property type="entry name" value="ParB_dimer_C"/>
</dbReference>